<evidence type="ECO:0000259" key="2">
    <source>
        <dbReference type="PROSITE" id="PS50076"/>
    </source>
</evidence>
<dbReference type="InterPro" id="IPR001623">
    <property type="entry name" value="DnaJ_domain"/>
</dbReference>
<feature type="compositionally biased region" description="Low complexity" evidence="1">
    <location>
        <begin position="82"/>
        <end position="101"/>
    </location>
</feature>
<dbReference type="GeneID" id="80913465"/>
<keyword evidence="4" id="KW-1185">Reference proteome</keyword>
<dbReference type="Proteomes" id="UP001140513">
    <property type="component" value="Unassembled WGS sequence"/>
</dbReference>
<proteinExistence type="predicted"/>
<evidence type="ECO:0000313" key="4">
    <source>
        <dbReference type="Proteomes" id="UP001140513"/>
    </source>
</evidence>
<dbReference type="PANTHER" id="PTHR44240">
    <property type="entry name" value="DNAJ DOMAIN (PROKARYOTIC HEAT SHOCK PROTEIN)-RELATED"/>
    <property type="match status" value="1"/>
</dbReference>
<protein>
    <recommendedName>
        <fullName evidence="2">J domain-containing protein</fullName>
    </recommendedName>
</protein>
<dbReference type="AlphaFoldDB" id="A0A9W8XEA1"/>
<dbReference type="PRINTS" id="PR00625">
    <property type="entry name" value="JDOMAIN"/>
</dbReference>
<comment type="caution">
    <text evidence="3">The sequence shown here is derived from an EMBL/GenBank/DDBJ whole genome shotgun (WGS) entry which is preliminary data.</text>
</comment>
<gene>
    <name evidence="3" type="ORF">N0V89_009935</name>
</gene>
<name>A0A9W8XEA1_9PLEO</name>
<reference evidence="3" key="1">
    <citation type="submission" date="2022-10" db="EMBL/GenBank/DDBJ databases">
        <title>Tapping the CABI collections for fungal endophytes: first genome assemblies for Collariella, Neodidymelliopsis, Ascochyta clinopodiicola, Didymella pomorum, Didymosphaeria variabile, Neocosmospora piperis and Neocucurbitaria cava.</title>
        <authorList>
            <person name="Hill R."/>
        </authorList>
    </citation>
    <scope>NUCLEOTIDE SEQUENCE</scope>
    <source>
        <strain evidence="3">IMI 356815</strain>
    </source>
</reference>
<dbReference type="Pfam" id="PF00226">
    <property type="entry name" value="DnaJ"/>
    <property type="match status" value="1"/>
</dbReference>
<dbReference type="RefSeq" id="XP_056067946.1">
    <property type="nucleotide sequence ID" value="XM_056218681.1"/>
</dbReference>
<dbReference type="CDD" id="cd06257">
    <property type="entry name" value="DnaJ"/>
    <property type="match status" value="1"/>
</dbReference>
<feature type="compositionally biased region" description="Polar residues" evidence="1">
    <location>
        <begin position="127"/>
        <end position="166"/>
    </location>
</feature>
<dbReference type="InterPro" id="IPR052276">
    <property type="entry name" value="Diphthamide-biosynth_chaperone"/>
</dbReference>
<dbReference type="EMBL" id="JAPEUX010000007">
    <property type="protein sequence ID" value="KAJ4348558.1"/>
    <property type="molecule type" value="Genomic_DNA"/>
</dbReference>
<feature type="compositionally biased region" description="Basic and acidic residues" evidence="1">
    <location>
        <begin position="55"/>
        <end position="75"/>
    </location>
</feature>
<accession>A0A9W8XEA1</accession>
<feature type="region of interest" description="Disordered" evidence="1">
    <location>
        <begin position="55"/>
        <end position="166"/>
    </location>
</feature>
<evidence type="ECO:0000256" key="1">
    <source>
        <dbReference type="SAM" id="MobiDB-lite"/>
    </source>
</evidence>
<dbReference type="PROSITE" id="PS50076">
    <property type="entry name" value="DNAJ_2"/>
    <property type="match status" value="1"/>
</dbReference>
<evidence type="ECO:0000313" key="3">
    <source>
        <dbReference type="EMBL" id="KAJ4348558.1"/>
    </source>
</evidence>
<dbReference type="SUPFAM" id="SSF46565">
    <property type="entry name" value="Chaperone J-domain"/>
    <property type="match status" value="1"/>
</dbReference>
<dbReference type="Gene3D" id="1.10.287.110">
    <property type="entry name" value="DnaJ domain"/>
    <property type="match status" value="1"/>
</dbReference>
<organism evidence="3 4">
    <name type="scientific">Didymosphaeria variabile</name>
    <dbReference type="NCBI Taxonomy" id="1932322"/>
    <lineage>
        <taxon>Eukaryota</taxon>
        <taxon>Fungi</taxon>
        <taxon>Dikarya</taxon>
        <taxon>Ascomycota</taxon>
        <taxon>Pezizomycotina</taxon>
        <taxon>Dothideomycetes</taxon>
        <taxon>Pleosporomycetidae</taxon>
        <taxon>Pleosporales</taxon>
        <taxon>Massarineae</taxon>
        <taxon>Didymosphaeriaceae</taxon>
        <taxon>Didymosphaeria</taxon>
    </lineage>
</organism>
<dbReference type="SMART" id="SM00271">
    <property type="entry name" value="DnaJ"/>
    <property type="match status" value="1"/>
</dbReference>
<feature type="domain" description="J" evidence="2">
    <location>
        <begin position="9"/>
        <end position="70"/>
    </location>
</feature>
<sequence>MSNTSPTRDFYADLGLTRDATAKEIKAAFHRLAKVHHPDKQGSASEFRKVHEAYEALRDTSSEDQYDEKMRKQRETAYNATRPSNAFNPRPRAPNPANVPRQTSAYTRPNENARYNDVGSEFEEEQPASSSNTYRHTGSRYYSQGQPASSSNAHSESQYYSQDHTE</sequence>
<dbReference type="OrthoDB" id="10250354at2759"/>
<dbReference type="PANTHER" id="PTHR44240:SF10">
    <property type="entry name" value="J DOMAIN-CONTAINING PROTEIN"/>
    <property type="match status" value="1"/>
</dbReference>
<dbReference type="InterPro" id="IPR036869">
    <property type="entry name" value="J_dom_sf"/>
</dbReference>